<evidence type="ECO:0000313" key="2">
    <source>
        <dbReference type="Proteomes" id="UP000005536"/>
    </source>
</evidence>
<dbReference type="Proteomes" id="UP000005536">
    <property type="component" value="Unassembled WGS sequence"/>
</dbReference>
<reference evidence="1 2" key="1">
    <citation type="submission" date="2010-02" db="EMBL/GenBank/DDBJ databases">
        <authorList>
            <person name="Weinstock G."/>
            <person name="Sodergren E."/>
            <person name="Clifton S."/>
            <person name="Fulton L."/>
            <person name="Fulton B."/>
            <person name="Courtney L."/>
            <person name="Fronick C."/>
            <person name="Harrison M."/>
            <person name="Strong C."/>
            <person name="Farmer C."/>
            <person name="Delahaunty K."/>
            <person name="Markovic C."/>
            <person name="Hall O."/>
            <person name="Minx P."/>
            <person name="Tomlinson C."/>
            <person name="Mitreva M."/>
            <person name="Nelson J."/>
            <person name="Hou S."/>
            <person name="Wollam A."/>
            <person name="Pepin K.H."/>
            <person name="Johnson M."/>
            <person name="Bhonagiri V."/>
            <person name="Zhang X."/>
            <person name="Suruliraj S."/>
            <person name="Warren W."/>
            <person name="Chinwalla A."/>
            <person name="Mardis E.R."/>
            <person name="Wilson R.K."/>
        </authorList>
    </citation>
    <scope>NUCLEOTIDE SEQUENCE [LARGE SCALE GENOMIC DNA]</scope>
    <source>
        <strain evidence="1 2">ATCC 29315</strain>
    </source>
</reference>
<dbReference type="AlphaFoldDB" id="D4DS40"/>
<proteinExistence type="predicted"/>
<name>D4DS40_NEIEG</name>
<evidence type="ECO:0000313" key="1">
    <source>
        <dbReference type="EMBL" id="EFE49346.1"/>
    </source>
</evidence>
<dbReference type="EMBL" id="ADBF01000183">
    <property type="protein sequence ID" value="EFE49346.1"/>
    <property type="molecule type" value="Genomic_DNA"/>
</dbReference>
<organism evidence="1 2">
    <name type="scientific">Neisseria elongata subsp. glycolytica ATCC 29315</name>
    <dbReference type="NCBI Taxonomy" id="546263"/>
    <lineage>
        <taxon>Bacteria</taxon>
        <taxon>Pseudomonadati</taxon>
        <taxon>Pseudomonadota</taxon>
        <taxon>Betaproteobacteria</taxon>
        <taxon>Neisseriales</taxon>
        <taxon>Neisseriaceae</taxon>
        <taxon>Neisseria</taxon>
    </lineage>
</organism>
<accession>D4DS40</accession>
<protein>
    <submittedName>
        <fullName evidence="1">Uncharacterized protein</fullName>
    </submittedName>
</protein>
<comment type="caution">
    <text evidence="1">The sequence shown here is derived from an EMBL/GenBank/DDBJ whole genome shotgun (WGS) entry which is preliminary data.</text>
</comment>
<gene>
    <name evidence="1" type="ORF">NEIELOOT_01883</name>
</gene>
<sequence>MKLAVNNLVFDIITCTIELEDGTLSEALRMDSEVEEMFDNMLNQLCDPIFQHMLISL</sequence>